<gene>
    <name evidence="1" type="ORF">K1T71_006356</name>
</gene>
<organism evidence="1 2">
    <name type="scientific">Dendrolimus kikuchii</name>
    <dbReference type="NCBI Taxonomy" id="765133"/>
    <lineage>
        <taxon>Eukaryota</taxon>
        <taxon>Metazoa</taxon>
        <taxon>Ecdysozoa</taxon>
        <taxon>Arthropoda</taxon>
        <taxon>Hexapoda</taxon>
        <taxon>Insecta</taxon>
        <taxon>Pterygota</taxon>
        <taxon>Neoptera</taxon>
        <taxon>Endopterygota</taxon>
        <taxon>Lepidoptera</taxon>
        <taxon>Glossata</taxon>
        <taxon>Ditrysia</taxon>
        <taxon>Bombycoidea</taxon>
        <taxon>Lasiocampidae</taxon>
        <taxon>Dendrolimus</taxon>
    </lineage>
</organism>
<evidence type="ECO:0000313" key="1">
    <source>
        <dbReference type="EMBL" id="KAJ0178533.1"/>
    </source>
</evidence>
<protein>
    <submittedName>
        <fullName evidence="1">Uncharacterized protein</fullName>
    </submittedName>
</protein>
<sequence length="370" mass="41143">MAFKLVRVDSAEPLKIKLPVGKHVIGRGSFFNIDNIRDKRVSRKHAELEVTNDIITIKSLHQNPCFYIKKNIDTTEILKQNDMSTLSNGDKFGILPQTYWYEVIYCTMDDADDTAAESLHSCVDANSESTDIVDESAENADITDCDLTEDNQSSPSVLAPEQPLAINQDQTPTVDAQVSSTSDQTPNKRLHSDDNDEDASKRAKTESPDAVKTEPLIAVVKDEPADGATAGPSNNQGAAANDNVNNNNTPSPPAKQAPPRERCIYGANCYRRNPQHKAQFSHPSDADWGRGDRGTCPYGRDCRKRDPRHWLHHDHPPGVQPPPNAPPPGMRVVEKHGNIFYINANNVNFYDDHFEVEDSEGDSVDYDYEF</sequence>
<comment type="caution">
    <text evidence="1">The sequence shown here is derived from an EMBL/GenBank/DDBJ whole genome shotgun (WGS) entry which is preliminary data.</text>
</comment>
<proteinExistence type="predicted"/>
<name>A0ACC1D3Q8_9NEOP</name>
<dbReference type="Proteomes" id="UP000824533">
    <property type="component" value="Linkage Group LG10"/>
</dbReference>
<reference evidence="1 2" key="1">
    <citation type="journal article" date="2021" name="Front. Genet.">
        <title>Chromosome-Level Genome Assembly Reveals Significant Gene Expansion in the Toll and IMD Signaling Pathways of Dendrolimus kikuchii.</title>
        <authorList>
            <person name="Zhou J."/>
            <person name="Wu P."/>
            <person name="Xiong Z."/>
            <person name="Liu N."/>
            <person name="Zhao N."/>
            <person name="Ji M."/>
            <person name="Qiu Y."/>
            <person name="Yang B."/>
        </authorList>
    </citation>
    <scope>NUCLEOTIDE SEQUENCE [LARGE SCALE GENOMIC DNA]</scope>
    <source>
        <strain evidence="1">Ann1</strain>
    </source>
</reference>
<evidence type="ECO:0000313" key="2">
    <source>
        <dbReference type="Proteomes" id="UP000824533"/>
    </source>
</evidence>
<keyword evidence="2" id="KW-1185">Reference proteome</keyword>
<accession>A0ACC1D3Q8</accession>
<dbReference type="EMBL" id="CM034396">
    <property type="protein sequence ID" value="KAJ0178533.1"/>
    <property type="molecule type" value="Genomic_DNA"/>
</dbReference>